<accession>A0AAV7T5Y2</accession>
<sequence>MHPESFQLNAPSNTYKATDIECQARHKKYAQYVSFLFQHTAVTHIAKHQYVFFLLSNTAVTRVAEQPKERDKYTSFLFAKRVDVTLAAKQPKHP</sequence>
<gene>
    <name evidence="1" type="ORF">NDU88_003658</name>
</gene>
<dbReference type="Proteomes" id="UP001066276">
    <property type="component" value="Chromosome 4_1"/>
</dbReference>
<reference evidence="1" key="1">
    <citation type="journal article" date="2022" name="bioRxiv">
        <title>Sequencing and chromosome-scale assembly of the giantPleurodeles waltlgenome.</title>
        <authorList>
            <person name="Brown T."/>
            <person name="Elewa A."/>
            <person name="Iarovenko S."/>
            <person name="Subramanian E."/>
            <person name="Araus A.J."/>
            <person name="Petzold A."/>
            <person name="Susuki M."/>
            <person name="Suzuki K.-i.T."/>
            <person name="Hayashi T."/>
            <person name="Toyoda A."/>
            <person name="Oliveira C."/>
            <person name="Osipova E."/>
            <person name="Leigh N.D."/>
            <person name="Simon A."/>
            <person name="Yun M.H."/>
        </authorList>
    </citation>
    <scope>NUCLEOTIDE SEQUENCE</scope>
    <source>
        <strain evidence="1">20211129_DDA</strain>
        <tissue evidence="1">Liver</tissue>
    </source>
</reference>
<organism evidence="1 2">
    <name type="scientific">Pleurodeles waltl</name>
    <name type="common">Iberian ribbed newt</name>
    <dbReference type="NCBI Taxonomy" id="8319"/>
    <lineage>
        <taxon>Eukaryota</taxon>
        <taxon>Metazoa</taxon>
        <taxon>Chordata</taxon>
        <taxon>Craniata</taxon>
        <taxon>Vertebrata</taxon>
        <taxon>Euteleostomi</taxon>
        <taxon>Amphibia</taxon>
        <taxon>Batrachia</taxon>
        <taxon>Caudata</taxon>
        <taxon>Salamandroidea</taxon>
        <taxon>Salamandridae</taxon>
        <taxon>Pleurodelinae</taxon>
        <taxon>Pleurodeles</taxon>
    </lineage>
</organism>
<evidence type="ECO:0000313" key="1">
    <source>
        <dbReference type="EMBL" id="KAJ1171800.1"/>
    </source>
</evidence>
<evidence type="ECO:0000313" key="2">
    <source>
        <dbReference type="Proteomes" id="UP001066276"/>
    </source>
</evidence>
<protein>
    <submittedName>
        <fullName evidence="1">Uncharacterized protein</fullName>
    </submittedName>
</protein>
<comment type="caution">
    <text evidence="1">The sequence shown here is derived from an EMBL/GenBank/DDBJ whole genome shotgun (WGS) entry which is preliminary data.</text>
</comment>
<keyword evidence="2" id="KW-1185">Reference proteome</keyword>
<proteinExistence type="predicted"/>
<dbReference type="EMBL" id="JANPWB010000007">
    <property type="protein sequence ID" value="KAJ1171800.1"/>
    <property type="molecule type" value="Genomic_DNA"/>
</dbReference>
<name>A0AAV7T5Y2_PLEWA</name>
<dbReference type="AlphaFoldDB" id="A0AAV7T5Y2"/>